<evidence type="ECO:0000313" key="1">
    <source>
        <dbReference type="EMBL" id="KAJ3559493.1"/>
    </source>
</evidence>
<proteinExistence type="predicted"/>
<dbReference type="EMBL" id="JANIEX010001303">
    <property type="protein sequence ID" value="KAJ3559493.1"/>
    <property type="molecule type" value="Genomic_DNA"/>
</dbReference>
<keyword evidence="2" id="KW-1185">Reference proteome</keyword>
<reference evidence="1" key="1">
    <citation type="submission" date="2022-07" db="EMBL/GenBank/DDBJ databases">
        <title>Genome Sequence of Leucocoprinus birnbaumii.</title>
        <authorList>
            <person name="Buettner E."/>
        </authorList>
    </citation>
    <scope>NUCLEOTIDE SEQUENCE</scope>
    <source>
        <strain evidence="1">VT141</strain>
    </source>
</reference>
<gene>
    <name evidence="1" type="ORF">NP233_g11247</name>
</gene>
<dbReference type="AlphaFoldDB" id="A0AAD5YKL2"/>
<dbReference type="Proteomes" id="UP001213000">
    <property type="component" value="Unassembled WGS sequence"/>
</dbReference>
<protein>
    <recommendedName>
        <fullName evidence="3">F-box domain-containing protein</fullName>
    </recommendedName>
</protein>
<evidence type="ECO:0008006" key="3">
    <source>
        <dbReference type="Google" id="ProtNLM"/>
    </source>
</evidence>
<accession>A0AAD5YKL2</accession>
<name>A0AAD5YKL2_9AGAR</name>
<comment type="caution">
    <text evidence="1">The sequence shown here is derived from an EMBL/GenBank/DDBJ whole genome shotgun (WGS) entry which is preliminary data.</text>
</comment>
<evidence type="ECO:0000313" key="2">
    <source>
        <dbReference type="Proteomes" id="UP001213000"/>
    </source>
</evidence>
<organism evidence="1 2">
    <name type="scientific">Leucocoprinus birnbaumii</name>
    <dbReference type="NCBI Taxonomy" id="56174"/>
    <lineage>
        <taxon>Eukaryota</taxon>
        <taxon>Fungi</taxon>
        <taxon>Dikarya</taxon>
        <taxon>Basidiomycota</taxon>
        <taxon>Agaricomycotina</taxon>
        <taxon>Agaricomycetes</taxon>
        <taxon>Agaricomycetidae</taxon>
        <taxon>Agaricales</taxon>
        <taxon>Agaricineae</taxon>
        <taxon>Agaricaceae</taxon>
        <taxon>Leucocoprinus</taxon>
    </lineage>
</organism>
<sequence length="550" mass="63900">MVRDSHRAVLALQALIPCTNDITLCLEFTYVHCLDNWLRDTLIRSQQPASANHLGETDPTRRLRCVKALELDSKLIAYSSDGVVQLLVRWLCMFPELTKVFITRPCLPLVFGREEFEGFAKEVQRGSASMKVISVESDDASVWTWSKRHLTSETLAIILEYALAPARDLERRDQRYKWNEAHTPLVSRTDAYRQIRCFSLVSSYWRKVVQSAPRLWTSLVINVQLSDHVPRRAALLQLYLERLKRLRISLELNLLPRRYSWMLDSYPVMSALDERLEQFIALVNSNAERFRVFHLSMPNSPPLLLHKFPLCRYRNVESFCFGRAWEPRSNPPYRMGDLDLTNNHSLRRLILRNVETIGPLPIIAQTITAIDLCAVSLPHCIHLELTCPNLVEYWCRFMPYAPGIGDIPMGPEIVMHHLQDVRAIPFFEAVSYQPGKVSWHAISIRRDFRDEMDSARHFEIEPADEDTHSDRLSWSFLLVDCVTARWNTPLRQWPAGLRISIQDVPDGLDLVINHHCNIDLMYYLRNPQIKIGDDLDKDCMFTESNRNEYT</sequence>